<gene>
    <name evidence="3" type="ORF">C421010_145</name>
    <name evidence="1" type="ORF">S250808_144</name>
    <name evidence="2" type="ORF">T040910_145</name>
</gene>
<evidence type="ECO:0000313" key="3">
    <source>
        <dbReference type="EMBL" id="AOV59128.1"/>
    </source>
</evidence>
<name>A0A1D8KJ30_9CAUD</name>
<evidence type="ECO:0000313" key="2">
    <source>
        <dbReference type="EMBL" id="AOV58889.1"/>
    </source>
</evidence>
<dbReference type="Proteomes" id="UP000240804">
    <property type="component" value="Segment"/>
</dbReference>
<dbReference type="Proteomes" id="UP000240920">
    <property type="component" value="Segment"/>
</dbReference>
<evidence type="ECO:0000313" key="6">
    <source>
        <dbReference type="Proteomes" id="UP000240920"/>
    </source>
</evidence>
<dbReference type="OrthoDB" id="11402at10239"/>
<keyword evidence="4" id="KW-1185">Reference proteome</keyword>
<dbReference type="RefSeq" id="YP_009321408.1">
    <property type="nucleotide sequence ID" value="NC_031906.1"/>
</dbReference>
<reference evidence="4 5" key="1">
    <citation type="journal article" date="2016" name="Virology">
        <title>The genomic content and context of auxiliary metabolic genes in marine cyanomyoviruses.</title>
        <authorList>
            <person name="Crummett L.T."/>
            <person name="Puxty R.J."/>
            <person name="Weihe C."/>
            <person name="Marston M.F."/>
            <person name="Martiny J.B."/>
        </authorList>
    </citation>
    <scope>NUCLEOTIDE SEQUENCE [LARGE SCALE GENOMIC DNA]</scope>
    <source>
        <strain evidence="1">0808SB25</strain>
        <strain evidence="2">0910TB04</strain>
        <strain evidence="3">1010CC42</strain>
    </source>
</reference>
<protein>
    <submittedName>
        <fullName evidence="1">Tail completion protein</fullName>
    </submittedName>
</protein>
<evidence type="ECO:0000313" key="4">
    <source>
        <dbReference type="Proteomes" id="UP000204537"/>
    </source>
</evidence>
<dbReference type="Proteomes" id="UP000204537">
    <property type="component" value="Segment"/>
</dbReference>
<organism evidence="1 6">
    <name type="scientific">Synechococcus phage S-CAM3</name>
    <dbReference type="NCBI Taxonomy" id="1883366"/>
    <lineage>
        <taxon>Viruses</taxon>
        <taxon>Duplodnaviria</taxon>
        <taxon>Heunggongvirae</taxon>
        <taxon>Uroviricota</taxon>
        <taxon>Caudoviricetes</taxon>
        <taxon>Pantevenvirales</taxon>
        <taxon>Kyanoviridae</taxon>
        <taxon>Charybdisvirus</taxon>
        <taxon>Charybdisvirus scam3</taxon>
    </lineage>
</organism>
<dbReference type="KEGG" id="vg:30306435"/>
<proteinExistence type="predicted"/>
<dbReference type="EMBL" id="KU686198">
    <property type="protein sequence ID" value="AOV58889.1"/>
    <property type="molecule type" value="Genomic_DNA"/>
</dbReference>
<evidence type="ECO:0000313" key="1">
    <source>
        <dbReference type="EMBL" id="AOV58649.1"/>
    </source>
</evidence>
<dbReference type="EMBL" id="KU686197">
    <property type="protein sequence ID" value="AOV58649.1"/>
    <property type="molecule type" value="Genomic_DNA"/>
</dbReference>
<sequence>MSADWYKEQLVNRNYLTPVGFKLKLERFAAVDFLCQAVNLPDVTMQATQVPTRFRDYPIIAGGGVSYGDLQLRFIVDEDMVNYSSIWNWIRDNGNAETDGNVEGEGYSAGQLQISTSNHNANFFIDFERLFPVSLTELSFDASVNDIDFFTANATFKYTRYTLRDKNFRIL</sequence>
<evidence type="ECO:0000313" key="5">
    <source>
        <dbReference type="Proteomes" id="UP000240804"/>
    </source>
</evidence>
<dbReference type="GeneID" id="30306435"/>
<accession>A0A1D8KJ30</accession>
<dbReference type="EMBL" id="KU686199">
    <property type="protein sequence ID" value="AOV59128.1"/>
    <property type="molecule type" value="Genomic_DNA"/>
</dbReference>